<dbReference type="Pfam" id="PF00512">
    <property type="entry name" value="HisKA"/>
    <property type="match status" value="1"/>
</dbReference>
<dbReference type="InterPro" id="IPR003594">
    <property type="entry name" value="HATPase_dom"/>
</dbReference>
<keyword evidence="11 14" id="KW-1133">Transmembrane helix</keyword>
<feature type="transmembrane region" description="Helical" evidence="14">
    <location>
        <begin position="290"/>
        <end position="310"/>
    </location>
</feature>
<evidence type="ECO:0000256" key="9">
    <source>
        <dbReference type="ARBA" id="ARBA00022777"/>
    </source>
</evidence>
<dbReference type="InterPro" id="IPR003661">
    <property type="entry name" value="HisK_dim/P_dom"/>
</dbReference>
<keyword evidence="17" id="KW-1185">Reference proteome</keyword>
<gene>
    <name evidence="16" type="ORF">E1963_17535</name>
</gene>
<dbReference type="PROSITE" id="PS51257">
    <property type="entry name" value="PROKAR_LIPOPROTEIN"/>
    <property type="match status" value="1"/>
</dbReference>
<evidence type="ECO:0000256" key="4">
    <source>
        <dbReference type="ARBA" id="ARBA00022475"/>
    </source>
</evidence>
<dbReference type="SUPFAM" id="SSF47384">
    <property type="entry name" value="Homodimeric domain of signal transducing histidine kinase"/>
    <property type="match status" value="1"/>
</dbReference>
<feature type="transmembrane region" description="Helical" evidence="14">
    <location>
        <begin position="219"/>
        <end position="238"/>
    </location>
</feature>
<keyword evidence="13 14" id="KW-0472">Membrane</keyword>
<evidence type="ECO:0000313" key="16">
    <source>
        <dbReference type="EMBL" id="TDA20375.1"/>
    </source>
</evidence>
<keyword evidence="12" id="KW-0902">Two-component regulatory system</keyword>
<dbReference type="EC" id="2.7.13.3" evidence="3"/>
<feature type="transmembrane region" description="Helical" evidence="14">
    <location>
        <begin position="258"/>
        <end position="278"/>
    </location>
</feature>
<dbReference type="AlphaFoldDB" id="A0A4R4FA43"/>
<evidence type="ECO:0000313" key="17">
    <source>
        <dbReference type="Proteomes" id="UP000295710"/>
    </source>
</evidence>
<dbReference type="Proteomes" id="UP000295710">
    <property type="component" value="Unassembled WGS sequence"/>
</dbReference>
<dbReference type="EMBL" id="SMMX01000023">
    <property type="protein sequence ID" value="TDA20375.1"/>
    <property type="molecule type" value="Genomic_DNA"/>
</dbReference>
<dbReference type="SMART" id="SM00387">
    <property type="entry name" value="HATPase_c"/>
    <property type="match status" value="1"/>
</dbReference>
<dbReference type="Gene3D" id="1.10.287.130">
    <property type="match status" value="1"/>
</dbReference>
<dbReference type="Pfam" id="PF02518">
    <property type="entry name" value="HATPase_c"/>
    <property type="match status" value="1"/>
</dbReference>
<evidence type="ECO:0000256" key="2">
    <source>
        <dbReference type="ARBA" id="ARBA00004651"/>
    </source>
</evidence>
<dbReference type="SMART" id="SM00388">
    <property type="entry name" value="HisKA"/>
    <property type="match status" value="1"/>
</dbReference>
<name>A0A4R4FA43_9FIRM</name>
<dbReference type="PROSITE" id="PS50109">
    <property type="entry name" value="HIS_KIN"/>
    <property type="match status" value="1"/>
</dbReference>
<evidence type="ECO:0000256" key="6">
    <source>
        <dbReference type="ARBA" id="ARBA00022679"/>
    </source>
</evidence>
<evidence type="ECO:0000256" key="8">
    <source>
        <dbReference type="ARBA" id="ARBA00022741"/>
    </source>
</evidence>
<keyword evidence="7 14" id="KW-0812">Transmembrane</keyword>
<keyword evidence="5" id="KW-0597">Phosphoprotein</keyword>
<dbReference type="PANTHER" id="PTHR45528:SF1">
    <property type="entry name" value="SENSOR HISTIDINE KINASE CPXA"/>
    <property type="match status" value="1"/>
</dbReference>
<dbReference type="SUPFAM" id="SSF55874">
    <property type="entry name" value="ATPase domain of HSP90 chaperone/DNA topoisomerase II/histidine kinase"/>
    <property type="match status" value="1"/>
</dbReference>
<dbReference type="GO" id="GO:0005524">
    <property type="term" value="F:ATP binding"/>
    <property type="evidence" value="ECO:0007669"/>
    <property type="project" value="UniProtKB-KW"/>
</dbReference>
<keyword evidence="9 16" id="KW-0418">Kinase</keyword>
<dbReference type="PANTHER" id="PTHR45528">
    <property type="entry name" value="SENSOR HISTIDINE KINASE CPXA"/>
    <property type="match status" value="1"/>
</dbReference>
<feature type="transmembrane region" description="Helical" evidence="14">
    <location>
        <begin position="12"/>
        <end position="31"/>
    </location>
</feature>
<proteinExistence type="predicted"/>
<feature type="transmembrane region" description="Helical" evidence="14">
    <location>
        <begin position="370"/>
        <end position="403"/>
    </location>
</feature>
<dbReference type="CDD" id="cd00082">
    <property type="entry name" value="HisKA"/>
    <property type="match status" value="1"/>
</dbReference>
<evidence type="ECO:0000256" key="11">
    <source>
        <dbReference type="ARBA" id="ARBA00022989"/>
    </source>
</evidence>
<feature type="domain" description="Histidine kinase" evidence="15">
    <location>
        <begin position="474"/>
        <end position="685"/>
    </location>
</feature>
<keyword evidence="4" id="KW-1003">Cell membrane</keyword>
<dbReference type="RefSeq" id="WP_132280851.1">
    <property type="nucleotide sequence ID" value="NZ_JAOBST010000033.1"/>
</dbReference>
<dbReference type="InterPro" id="IPR036890">
    <property type="entry name" value="HATPase_C_sf"/>
</dbReference>
<protein>
    <recommendedName>
        <fullName evidence="3">histidine kinase</fullName>
        <ecNumber evidence="3">2.7.13.3</ecNumber>
    </recommendedName>
</protein>
<keyword evidence="10" id="KW-0067">ATP-binding</keyword>
<dbReference type="InterPro" id="IPR050398">
    <property type="entry name" value="HssS/ArlS-like"/>
</dbReference>
<evidence type="ECO:0000256" key="13">
    <source>
        <dbReference type="ARBA" id="ARBA00023136"/>
    </source>
</evidence>
<evidence type="ECO:0000256" key="14">
    <source>
        <dbReference type="SAM" id="Phobius"/>
    </source>
</evidence>
<evidence type="ECO:0000256" key="1">
    <source>
        <dbReference type="ARBA" id="ARBA00000085"/>
    </source>
</evidence>
<keyword evidence="8" id="KW-0547">Nucleotide-binding</keyword>
<dbReference type="GO" id="GO:0000155">
    <property type="term" value="F:phosphorelay sensor kinase activity"/>
    <property type="evidence" value="ECO:0007669"/>
    <property type="project" value="InterPro"/>
</dbReference>
<comment type="catalytic activity">
    <reaction evidence="1">
        <text>ATP + protein L-histidine = ADP + protein N-phospho-L-histidine.</text>
        <dbReference type="EC" id="2.7.13.3"/>
    </reaction>
</comment>
<dbReference type="GO" id="GO:0005886">
    <property type="term" value="C:plasma membrane"/>
    <property type="evidence" value="ECO:0007669"/>
    <property type="project" value="UniProtKB-SubCell"/>
</dbReference>
<comment type="subcellular location">
    <subcellularLocation>
        <location evidence="2">Cell membrane</location>
        <topology evidence="2">Multi-pass membrane protein</topology>
    </subcellularLocation>
</comment>
<reference evidence="16 17" key="1">
    <citation type="journal article" date="2016" name="Nat. Microbiol.">
        <title>The Mouse Intestinal Bacterial Collection (miBC) provides host-specific insight into cultured diversity and functional potential of the gut microbiota.</title>
        <authorList>
            <person name="Lagkouvardos I."/>
            <person name="Pukall R."/>
            <person name="Abt B."/>
            <person name="Foesel B.U."/>
            <person name="Meier-Kolthoff J.P."/>
            <person name="Kumar N."/>
            <person name="Bresciani A."/>
            <person name="Martinez I."/>
            <person name="Just S."/>
            <person name="Ziegler C."/>
            <person name="Brugiroux S."/>
            <person name="Garzetti D."/>
            <person name="Wenning M."/>
            <person name="Bui T.P."/>
            <person name="Wang J."/>
            <person name="Hugenholtz F."/>
            <person name="Plugge C.M."/>
            <person name="Peterson D.A."/>
            <person name="Hornef M.W."/>
            <person name="Baines J.F."/>
            <person name="Smidt H."/>
            <person name="Walter J."/>
            <person name="Kristiansen K."/>
            <person name="Nielsen H.B."/>
            <person name="Haller D."/>
            <person name="Overmann J."/>
            <person name="Stecher B."/>
            <person name="Clavel T."/>
        </authorList>
    </citation>
    <scope>NUCLEOTIDE SEQUENCE [LARGE SCALE GENOMIC DNA]</scope>
    <source>
        <strain evidence="16 17">DSM 28560</strain>
    </source>
</reference>
<evidence type="ECO:0000256" key="12">
    <source>
        <dbReference type="ARBA" id="ARBA00023012"/>
    </source>
</evidence>
<dbReference type="FunFam" id="1.10.287.130:FF:000008">
    <property type="entry name" value="Two-component sensor histidine kinase"/>
    <property type="match status" value="1"/>
</dbReference>
<sequence>MDTKLKNRHKLAVALIIIIILLSSCIMIGQYGQSYDESRKTEERVKEEYLQSEDFLNLFLKSSYVLYNIEEAGNFQDSSLDEDYPSLTEYFKEIYPYTEYQVQDGSGKVIGKSLTGTSEELKEADLDKYAIGIVISYDKNGTATVKTVTGDYRDGQMTELKRLISSPDSDNMYSDYAMEYNVEELSRPADRTYTYVMTKQNVNDYLEESLSYYGFAPDAIVYGISVLILLMCLAAVYFPSRPSFHTGDEMIFHAPLEAAVGVPLVAFCAIMANVDAILGRRKGIPDMRDFMLWAMFFASVYWGACCLRQIKKMGIREYVKEKVLVLQLWHGAKGLLERAWGWCKEKINKLYRSMDEIDFNDRNNKIIIKIVVANFIILLVLCSLWLFGIIGLIVYSILLFVVLRKYFNDLKDKYALLLEATNKIAEGNLDTEIEGDLGVFSPFRTEIEKIQNGFKMAVNEEVKSQKMKTELITNVSHDLKTPLTAIITYVNLLKEEEDEDKRKSYIQVLEQKSNRLKVLIEDLFEISKASSENVTLDLVNVDIVNLFKQVKLELEDKSEEAGLEFRCSYPEEKLVLRLDSQKTYRIFENLLVNIVKYALPHTRVYIELVQEGEDAVVRMKNISAAELDFNPEEITDRFVRGDASRNTEGSGLGLAIAKSFTELQGGRLRIETEADLYKAEIRWKM</sequence>
<dbReference type="InterPro" id="IPR036097">
    <property type="entry name" value="HisK_dim/P_sf"/>
</dbReference>
<dbReference type="InterPro" id="IPR005467">
    <property type="entry name" value="His_kinase_dom"/>
</dbReference>
<evidence type="ECO:0000256" key="10">
    <source>
        <dbReference type="ARBA" id="ARBA00022840"/>
    </source>
</evidence>
<dbReference type="Gene3D" id="3.30.565.10">
    <property type="entry name" value="Histidine kinase-like ATPase, C-terminal domain"/>
    <property type="match status" value="1"/>
</dbReference>
<evidence type="ECO:0000256" key="3">
    <source>
        <dbReference type="ARBA" id="ARBA00012438"/>
    </source>
</evidence>
<evidence type="ECO:0000256" key="7">
    <source>
        <dbReference type="ARBA" id="ARBA00022692"/>
    </source>
</evidence>
<evidence type="ECO:0000256" key="5">
    <source>
        <dbReference type="ARBA" id="ARBA00022553"/>
    </source>
</evidence>
<keyword evidence="6" id="KW-0808">Transferase</keyword>
<comment type="caution">
    <text evidence="16">The sequence shown here is derived from an EMBL/GenBank/DDBJ whole genome shotgun (WGS) entry which is preliminary data.</text>
</comment>
<organism evidence="16 17">
    <name type="scientific">Extibacter muris</name>
    <dbReference type="NCBI Taxonomy" id="1796622"/>
    <lineage>
        <taxon>Bacteria</taxon>
        <taxon>Bacillati</taxon>
        <taxon>Bacillota</taxon>
        <taxon>Clostridia</taxon>
        <taxon>Lachnospirales</taxon>
        <taxon>Lachnospiraceae</taxon>
        <taxon>Extibacter</taxon>
    </lineage>
</organism>
<evidence type="ECO:0000259" key="15">
    <source>
        <dbReference type="PROSITE" id="PS50109"/>
    </source>
</evidence>
<accession>A0A4R4FA43</accession>